<reference evidence="2" key="1">
    <citation type="journal article" date="2019" name="Int. J. Syst. Evol. Microbiol.">
        <title>The Global Catalogue of Microorganisms (GCM) 10K type strain sequencing project: providing services to taxonomists for standard genome sequencing and annotation.</title>
        <authorList>
            <consortium name="The Broad Institute Genomics Platform"/>
            <consortium name="The Broad Institute Genome Sequencing Center for Infectious Disease"/>
            <person name="Wu L."/>
            <person name="Ma J."/>
        </authorList>
    </citation>
    <scope>NUCLEOTIDE SEQUENCE [LARGE SCALE GENOMIC DNA]</scope>
    <source>
        <strain evidence="2">CGMCC 1.12778</strain>
    </source>
</reference>
<comment type="caution">
    <text evidence="1">The sequence shown here is derived from an EMBL/GenBank/DDBJ whole genome shotgun (WGS) entry which is preliminary data.</text>
</comment>
<organism evidence="1 2">
    <name type="scientific">Arthrobacter liuii</name>
    <dbReference type="NCBI Taxonomy" id="1476996"/>
    <lineage>
        <taxon>Bacteria</taxon>
        <taxon>Bacillati</taxon>
        <taxon>Actinomycetota</taxon>
        <taxon>Actinomycetes</taxon>
        <taxon>Micrococcales</taxon>
        <taxon>Micrococcaceae</taxon>
        <taxon>Arthrobacter</taxon>
    </lineage>
</organism>
<dbReference type="EMBL" id="BMFW01000045">
    <property type="protein sequence ID" value="GGI02397.1"/>
    <property type="molecule type" value="Genomic_DNA"/>
</dbReference>
<sequence length="130" mass="13243">MRFLMGDPSGGGIGITERDIGSPVDWVGAARQAVRTSMANGEPMKYSPYLAAVAVLVGVALVGCQPAVGPPAMGLSASVPGPPSSELAAIIQTAVEDRNGPVLDTPPAARLAAAQMTAAYGSKREQDLPW</sequence>
<evidence type="ECO:0000313" key="2">
    <source>
        <dbReference type="Proteomes" id="UP000643279"/>
    </source>
</evidence>
<evidence type="ECO:0000313" key="1">
    <source>
        <dbReference type="EMBL" id="GGI02397.1"/>
    </source>
</evidence>
<dbReference type="Proteomes" id="UP000643279">
    <property type="component" value="Unassembled WGS sequence"/>
</dbReference>
<gene>
    <name evidence="1" type="ORF">GCM10007170_44050</name>
</gene>
<accession>A0ABQ2AYL0</accession>
<protein>
    <submittedName>
        <fullName evidence="1">Uncharacterized protein</fullName>
    </submittedName>
</protein>
<proteinExistence type="predicted"/>
<name>A0ABQ2AYL0_9MICC</name>
<keyword evidence="2" id="KW-1185">Reference proteome</keyword>